<dbReference type="Proteomes" id="UP000566819">
    <property type="component" value="Unassembled WGS sequence"/>
</dbReference>
<name>A0A8H4RWX9_9HELO</name>
<gene>
    <name evidence="2" type="ORF">G7Y89_g1164</name>
</gene>
<dbReference type="EMBL" id="JAAMPI010000043">
    <property type="protein sequence ID" value="KAF4636931.1"/>
    <property type="molecule type" value="Genomic_DNA"/>
</dbReference>
<reference evidence="2 3" key="1">
    <citation type="submission" date="2020-03" db="EMBL/GenBank/DDBJ databases">
        <title>Draft Genome Sequence of Cudoniella acicularis.</title>
        <authorList>
            <person name="Buettner E."/>
            <person name="Kellner H."/>
        </authorList>
    </citation>
    <scope>NUCLEOTIDE SEQUENCE [LARGE SCALE GENOMIC DNA]</scope>
    <source>
        <strain evidence="2 3">DSM 108380</strain>
    </source>
</reference>
<feature type="region of interest" description="Disordered" evidence="1">
    <location>
        <begin position="1"/>
        <end position="40"/>
    </location>
</feature>
<evidence type="ECO:0000313" key="2">
    <source>
        <dbReference type="EMBL" id="KAF4636931.1"/>
    </source>
</evidence>
<feature type="compositionally biased region" description="Polar residues" evidence="1">
    <location>
        <begin position="25"/>
        <end position="34"/>
    </location>
</feature>
<comment type="caution">
    <text evidence="2">The sequence shown here is derived from an EMBL/GenBank/DDBJ whole genome shotgun (WGS) entry which is preliminary data.</text>
</comment>
<protein>
    <submittedName>
        <fullName evidence="2">Uncharacterized protein</fullName>
    </submittedName>
</protein>
<dbReference type="AlphaFoldDB" id="A0A8H4RWX9"/>
<evidence type="ECO:0000313" key="3">
    <source>
        <dbReference type="Proteomes" id="UP000566819"/>
    </source>
</evidence>
<accession>A0A8H4RWX9</accession>
<keyword evidence="3" id="KW-1185">Reference proteome</keyword>
<proteinExistence type="predicted"/>
<evidence type="ECO:0000256" key="1">
    <source>
        <dbReference type="SAM" id="MobiDB-lite"/>
    </source>
</evidence>
<sequence>MFSDEAKPLLNKKQSQIHDTRRLRTSASSTNSQYAEPFTPSAPRYSHYLARCVPPMARHPHGITQSFTSADLEDDGEEEDDLGFSCLKRVRSNFVFTGTKEEEEEQN</sequence>
<organism evidence="2 3">
    <name type="scientific">Cudoniella acicularis</name>
    <dbReference type="NCBI Taxonomy" id="354080"/>
    <lineage>
        <taxon>Eukaryota</taxon>
        <taxon>Fungi</taxon>
        <taxon>Dikarya</taxon>
        <taxon>Ascomycota</taxon>
        <taxon>Pezizomycotina</taxon>
        <taxon>Leotiomycetes</taxon>
        <taxon>Helotiales</taxon>
        <taxon>Tricladiaceae</taxon>
        <taxon>Cudoniella</taxon>
    </lineage>
</organism>